<dbReference type="AlphaFoldDB" id="A0A9N8HMN5"/>
<dbReference type="OrthoDB" id="48019at2759"/>
<comment type="caution">
    <text evidence="2">The sequence shown here is derived from an EMBL/GenBank/DDBJ whole genome shotgun (WGS) entry which is preliminary data.</text>
</comment>
<keyword evidence="3" id="KW-1185">Reference proteome</keyword>
<evidence type="ECO:0000313" key="3">
    <source>
        <dbReference type="Proteomes" id="UP001153069"/>
    </source>
</evidence>
<evidence type="ECO:0000313" key="2">
    <source>
        <dbReference type="EMBL" id="CAB9516088.1"/>
    </source>
</evidence>
<accession>A0A9N8HMN5</accession>
<reference evidence="2" key="1">
    <citation type="submission" date="2020-06" db="EMBL/GenBank/DDBJ databases">
        <authorList>
            <consortium name="Plant Systems Biology data submission"/>
        </authorList>
    </citation>
    <scope>NUCLEOTIDE SEQUENCE</scope>
    <source>
        <strain evidence="2">D6</strain>
    </source>
</reference>
<dbReference type="InterPro" id="IPR049227">
    <property type="entry name" value="DUF6824"/>
</dbReference>
<organism evidence="2 3">
    <name type="scientific">Seminavis robusta</name>
    <dbReference type="NCBI Taxonomy" id="568900"/>
    <lineage>
        <taxon>Eukaryota</taxon>
        <taxon>Sar</taxon>
        <taxon>Stramenopiles</taxon>
        <taxon>Ochrophyta</taxon>
        <taxon>Bacillariophyta</taxon>
        <taxon>Bacillariophyceae</taxon>
        <taxon>Bacillariophycidae</taxon>
        <taxon>Naviculales</taxon>
        <taxon>Naviculaceae</taxon>
        <taxon>Seminavis</taxon>
    </lineage>
</organism>
<dbReference type="EMBL" id="CAICTM010000759">
    <property type="protein sequence ID" value="CAB9516088.1"/>
    <property type="molecule type" value="Genomic_DNA"/>
</dbReference>
<sequence length="295" mass="32331">MNMQMPMSVSVPPMAMTTMSMNPTFNLSLDAFTQSLAAQSFANGNMANDAPMTLSSNTQANVVHDSSSSSQESSVPAFVAERKLLAPNFVPGPYDVICARGAAAANHPGNLRFRNTIKEFVPQYSKATTKLEKSLLVSAIVDSVRDYTVDGGFVKKFEDGNWYEVGDAACREKIGQTLRDQLHHMYKSSTKAKKPRRKELKALKKKAKQPAKKQTVVKKSKANNSKPLMAAQPSMTALLKSFPNNNNINLSLDTPMPALVNNKEQQDEPGELSLTNIFYSAFCDEGLNLDNGLRC</sequence>
<feature type="domain" description="DUF6824" evidence="1">
    <location>
        <begin position="95"/>
        <end position="180"/>
    </location>
</feature>
<dbReference type="Proteomes" id="UP001153069">
    <property type="component" value="Unassembled WGS sequence"/>
</dbReference>
<dbReference type="Pfam" id="PF20710">
    <property type="entry name" value="DUF6824"/>
    <property type="match status" value="1"/>
</dbReference>
<gene>
    <name evidence="2" type="ORF">SEMRO_760_G198320.1</name>
</gene>
<evidence type="ECO:0000259" key="1">
    <source>
        <dbReference type="Pfam" id="PF20710"/>
    </source>
</evidence>
<protein>
    <submittedName>
        <fullName evidence="2">Nitrilase family, member 2</fullName>
    </submittedName>
</protein>
<name>A0A9N8HMN5_9STRA</name>
<proteinExistence type="predicted"/>